<dbReference type="PROSITE" id="PS51892">
    <property type="entry name" value="SUBTILASE"/>
    <property type="match status" value="1"/>
</dbReference>
<evidence type="ECO:0000313" key="11">
    <source>
        <dbReference type="Proteomes" id="UP000278673"/>
    </source>
</evidence>
<name>A0A3M2LW32_9ACTN</name>
<comment type="caution">
    <text evidence="10">The sequence shown here is derived from an EMBL/GenBank/DDBJ whole genome shotgun (WGS) entry which is preliminary data.</text>
</comment>
<feature type="active site" description="Charge relay system" evidence="5 6">
    <location>
        <position position="453"/>
    </location>
</feature>
<keyword evidence="2 6" id="KW-0645">Protease</keyword>
<dbReference type="InterPro" id="IPR036852">
    <property type="entry name" value="Peptidase_S8/S53_dom_sf"/>
</dbReference>
<evidence type="ECO:0000256" key="6">
    <source>
        <dbReference type="PROSITE-ProRule" id="PRU01240"/>
    </source>
</evidence>
<dbReference type="RefSeq" id="WP_122184453.1">
    <property type="nucleotide sequence ID" value="NZ_RFFJ01000078.1"/>
</dbReference>
<accession>A0A3M2LW32</accession>
<protein>
    <submittedName>
        <fullName evidence="10">Peptidase S8</fullName>
    </submittedName>
</protein>
<evidence type="ECO:0000256" key="1">
    <source>
        <dbReference type="ARBA" id="ARBA00011073"/>
    </source>
</evidence>
<dbReference type="PANTHER" id="PTHR43806:SF65">
    <property type="entry name" value="SERINE PROTEASE APRX"/>
    <property type="match status" value="1"/>
</dbReference>
<gene>
    <name evidence="10" type="ORF">EBN88_15400</name>
</gene>
<evidence type="ECO:0000313" key="10">
    <source>
        <dbReference type="EMBL" id="RMI39148.1"/>
    </source>
</evidence>
<dbReference type="Gene3D" id="3.40.50.200">
    <property type="entry name" value="Peptidase S8/S53 domain"/>
    <property type="match status" value="1"/>
</dbReference>
<evidence type="ECO:0000256" key="4">
    <source>
        <dbReference type="ARBA" id="ARBA00022825"/>
    </source>
</evidence>
<feature type="region of interest" description="Disordered" evidence="7">
    <location>
        <begin position="24"/>
        <end position="43"/>
    </location>
</feature>
<dbReference type="PRINTS" id="PR00723">
    <property type="entry name" value="SUBTILISIN"/>
</dbReference>
<dbReference type="PANTHER" id="PTHR43806">
    <property type="entry name" value="PEPTIDASE S8"/>
    <property type="match status" value="1"/>
</dbReference>
<feature type="signal peptide" evidence="8">
    <location>
        <begin position="1"/>
        <end position="27"/>
    </location>
</feature>
<dbReference type="GO" id="GO:0004252">
    <property type="term" value="F:serine-type endopeptidase activity"/>
    <property type="evidence" value="ECO:0007669"/>
    <property type="project" value="UniProtKB-UniRule"/>
</dbReference>
<keyword evidence="8" id="KW-0732">Signal</keyword>
<dbReference type="GO" id="GO:0006508">
    <property type="term" value="P:proteolysis"/>
    <property type="evidence" value="ECO:0007669"/>
    <property type="project" value="UniProtKB-KW"/>
</dbReference>
<evidence type="ECO:0000256" key="8">
    <source>
        <dbReference type="SAM" id="SignalP"/>
    </source>
</evidence>
<feature type="chain" id="PRO_5018204157" evidence="8">
    <location>
        <begin position="28"/>
        <end position="1256"/>
    </location>
</feature>
<comment type="similarity">
    <text evidence="1 6">Belongs to the peptidase S8 family.</text>
</comment>
<dbReference type="Pfam" id="PF00082">
    <property type="entry name" value="Peptidase_S8"/>
    <property type="match status" value="1"/>
</dbReference>
<reference evidence="10 11" key="1">
    <citation type="submission" date="2018-10" db="EMBL/GenBank/DDBJ databases">
        <title>Isolation, diversity and antifungal activity of actinobacteria from wheat.</title>
        <authorList>
            <person name="Han C."/>
        </authorList>
    </citation>
    <scope>NUCLEOTIDE SEQUENCE [LARGE SCALE GENOMIC DNA]</scope>
    <source>
        <strain evidence="10 11">NEAU-YY642</strain>
    </source>
</reference>
<sequence>MRRSVRRVAAAAMGVLLTAGLAGPAAAEPPGGPGGPSAEPAPAEGHTVRLVTGDAVTVLTVGEGRQVAQVSPGPDREDVLFHSLEIDGELTVLPADAWPLVAAGVLDRRLFNVSALIEQGYDTESTDALPLLVGRSPGVSAAAVDELTALHEESAPSHALDSVDARSVRIPEDRLDAFWAELAPSEGAASGADVGLAEAARRPRVLLDARVIVDLDRSTAQINAPAAWEAGLDGAGVRVAVLDTGADADHPDLAGRIAVAEDFSNSGGAHDAHGHGTHVAATVGGSGAASDGARRGVAPGAELLVGKVLGDNGSGSESQVIAGMEWAAEQGADIVNMSLGSDAATDGTDPMSQALNALSAETDTLFVVAAGNNGQSGARTVGSPGAADAALTVGAVDRDDVLAPFSSRGPRPGDGAVKPDVTAPGVGIVAARAEGTAMGSPVDASHTAASGTSMATPHVAGAAALLAQQRPDWDATALKDALISTALPADAAAVTEQGGGRIDLATATGGLAATGTVALGPFTTEQRTAAAEPAPVRYRNTTDAPVTLDLDLRLATSGGRELPAEAVALSADAVTVAPGESVEVALAADPAAAPRGDYYGRLTARSADGATLRTTVSLVVNGPTHTLTPTVITPEGEPSQRYWPLIWSPDGFVVPDATGPARAEVEEGTYMFTQISSSGHDPEDGLPQLRAVYKPEVEITEDTEVVLDLREVTEVDIRTPRPAEQRNWSNYQSFRAFDGHRFTHSVTYPVGQAHLLVSPTEPVTEGSFEFASRWQLVAPLLTVDVPGSGLTLTPWYLPSSSLFDDRERLRVADAGSADDPDLSGVRGRLALVQGDPGDYLGFTERAEAAGARGVVMVADEGQPAWTRYRPNGSTRTAVPLIRVGHEEGNALRERATSRRTEVTFRTQAASPYLYDVMQVSPGYIPERVVHTVNERASARIDTRYTDTGEPDWASAQRVSWRPHQGVAMLDSPRDVVTGTERTEYVTAGDTVWQHFVHFVLPWQYDLPVTGIGIRGEQRDYRAGERLEESWFEGPVRPAIPAGQGPAAVREGDTLSLRIPEFTDADGHTGRPIGGDDVRLSLTADGEPVGEAASGHANLPVPAGPADYRLDLTTGRSADAWAYSTATTTSWWYRSETATGDEAAVLPLLQLDYDLGTGADNAVGRGRAHPVEIGVRHQDGLRAPRGVSLAVEASWDGGATFVEAERIRPGHGDTFRVTLERPRAVRGDVPVTLRVTARDAAGNRVTQTVENAYLHRG</sequence>
<proteinExistence type="inferred from homology"/>
<organism evidence="10 11">
    <name type="scientific">Streptomyces triticirhizae</name>
    <dbReference type="NCBI Taxonomy" id="2483353"/>
    <lineage>
        <taxon>Bacteria</taxon>
        <taxon>Bacillati</taxon>
        <taxon>Actinomycetota</taxon>
        <taxon>Actinomycetes</taxon>
        <taxon>Kitasatosporales</taxon>
        <taxon>Streptomycetaceae</taxon>
        <taxon>Streptomyces</taxon>
    </lineage>
</organism>
<dbReference type="Gene3D" id="3.50.30.30">
    <property type="match status" value="1"/>
</dbReference>
<dbReference type="PIRSF" id="PIRSF037852">
    <property type="entry name" value="Subtilisin_rel_SAV5721"/>
    <property type="match status" value="1"/>
</dbReference>
<feature type="domain" description="Peptidase S8/S53" evidence="9">
    <location>
        <begin position="234"/>
        <end position="498"/>
    </location>
</feature>
<evidence type="ECO:0000256" key="3">
    <source>
        <dbReference type="ARBA" id="ARBA00022801"/>
    </source>
</evidence>
<dbReference type="SUPFAM" id="SSF52743">
    <property type="entry name" value="Subtilisin-like"/>
    <property type="match status" value="1"/>
</dbReference>
<dbReference type="InterPro" id="IPR015500">
    <property type="entry name" value="Peptidase_S8_subtilisin-rel"/>
</dbReference>
<dbReference type="PROSITE" id="PS00138">
    <property type="entry name" value="SUBTILASE_SER"/>
    <property type="match status" value="1"/>
</dbReference>
<dbReference type="EMBL" id="RFFJ01000078">
    <property type="protein sequence ID" value="RMI39148.1"/>
    <property type="molecule type" value="Genomic_DNA"/>
</dbReference>
<evidence type="ECO:0000256" key="5">
    <source>
        <dbReference type="PIRSR" id="PIRSR615500-1"/>
    </source>
</evidence>
<evidence type="ECO:0000256" key="2">
    <source>
        <dbReference type="ARBA" id="ARBA00022670"/>
    </source>
</evidence>
<feature type="active site" description="Charge relay system" evidence="5 6">
    <location>
        <position position="243"/>
    </location>
</feature>
<dbReference type="Proteomes" id="UP000278673">
    <property type="component" value="Unassembled WGS sequence"/>
</dbReference>
<dbReference type="AlphaFoldDB" id="A0A3M2LW32"/>
<keyword evidence="4 6" id="KW-0720">Serine protease</keyword>
<dbReference type="InterPro" id="IPR050131">
    <property type="entry name" value="Peptidase_S8_subtilisin-like"/>
</dbReference>
<dbReference type="InterPro" id="IPR023828">
    <property type="entry name" value="Peptidase_S8_Ser-AS"/>
</dbReference>
<keyword evidence="3 6" id="KW-0378">Hydrolase</keyword>
<keyword evidence="11" id="KW-1185">Reference proteome</keyword>
<evidence type="ECO:0000256" key="7">
    <source>
        <dbReference type="SAM" id="MobiDB-lite"/>
    </source>
</evidence>
<evidence type="ECO:0000259" key="9">
    <source>
        <dbReference type="Pfam" id="PF00082"/>
    </source>
</evidence>
<dbReference type="InterPro" id="IPR000209">
    <property type="entry name" value="Peptidase_S8/S53_dom"/>
</dbReference>
<feature type="active site" description="Charge relay system" evidence="5 6">
    <location>
        <position position="275"/>
    </location>
</feature>
<dbReference type="InterPro" id="IPR017296">
    <property type="entry name" value="Peptidase_S8A_SAM-P45"/>
</dbReference>